<accession>A0ACB7ER56</accession>
<dbReference type="EMBL" id="CM024812">
    <property type="protein sequence ID" value="KAG8004526.1"/>
    <property type="molecule type" value="Genomic_DNA"/>
</dbReference>
<name>A0ACB7ER56_NIBAL</name>
<proteinExistence type="predicted"/>
<reference evidence="1" key="1">
    <citation type="submission" date="2020-04" db="EMBL/GenBank/DDBJ databases">
        <title>A chromosome-scale assembly and high-density genetic map of the yellow drum (Nibea albiflora) genome.</title>
        <authorList>
            <person name="Xu D."/>
            <person name="Zhang W."/>
            <person name="Chen R."/>
            <person name="Tan P."/>
            <person name="Wang L."/>
            <person name="Song H."/>
            <person name="Tian L."/>
            <person name="Zhu Q."/>
            <person name="Wang B."/>
        </authorList>
    </citation>
    <scope>NUCLEOTIDE SEQUENCE</scope>
    <source>
        <strain evidence="1">ZJHYS-2018</strain>
    </source>
</reference>
<sequence length="310" mass="35811">MATFNIGADHRVQYHIKNWMTDTSRELLSIQNRILTSPKEEERSYLKSKHDTLSSVLQLLQGRKVIQGWGSLGLMHENAALRLKLSETGAQKQQLEEKLQVQTKINRDLKLFIEQSHRQRAEFQLDMEQKSQALSCELKEVQLKSKVKFNEVTAINIDLRNKLEEARKQLQALSTNSSADAPGEASLKRQGGDAGEGCAYQPEIPDKKDNQPIEDKEEPVVQLKDSELQELLRDAVAEVWDIQELKLTQQKREIASLRADVKLAEDSLEFLLKAERDHTKVVERLWSLRCEDLKIRIKELEQQKRPRRNN</sequence>
<organism evidence="1 2">
    <name type="scientific">Nibea albiflora</name>
    <name type="common">Yellow drum</name>
    <name type="synonym">Corvina albiflora</name>
    <dbReference type="NCBI Taxonomy" id="240163"/>
    <lineage>
        <taxon>Eukaryota</taxon>
        <taxon>Metazoa</taxon>
        <taxon>Chordata</taxon>
        <taxon>Craniata</taxon>
        <taxon>Vertebrata</taxon>
        <taxon>Euteleostomi</taxon>
        <taxon>Actinopterygii</taxon>
        <taxon>Neopterygii</taxon>
        <taxon>Teleostei</taxon>
        <taxon>Neoteleostei</taxon>
        <taxon>Acanthomorphata</taxon>
        <taxon>Eupercaria</taxon>
        <taxon>Sciaenidae</taxon>
        <taxon>Nibea</taxon>
    </lineage>
</organism>
<comment type="caution">
    <text evidence="1">The sequence shown here is derived from an EMBL/GenBank/DDBJ whole genome shotgun (WGS) entry which is preliminary data.</text>
</comment>
<evidence type="ECO:0000313" key="2">
    <source>
        <dbReference type="Proteomes" id="UP000805704"/>
    </source>
</evidence>
<gene>
    <name evidence="1" type="ORF">GBF38_008801</name>
</gene>
<protein>
    <submittedName>
        <fullName evidence="1">Uncharacterized protein</fullName>
    </submittedName>
</protein>
<evidence type="ECO:0000313" key="1">
    <source>
        <dbReference type="EMBL" id="KAG8004526.1"/>
    </source>
</evidence>
<dbReference type="Proteomes" id="UP000805704">
    <property type="component" value="Chromosome 24"/>
</dbReference>
<keyword evidence="2" id="KW-1185">Reference proteome</keyword>